<evidence type="ECO:0000313" key="1">
    <source>
        <dbReference type="EMBL" id="SCM79547.1"/>
    </source>
</evidence>
<dbReference type="EMBL" id="FMJD01000013">
    <property type="protein sequence ID" value="SCM79547.1"/>
    <property type="molecule type" value="Genomic_DNA"/>
</dbReference>
<gene>
    <name evidence="1" type="ORF">KL86PLE_90491</name>
</gene>
<sequence>MQVITTALIRKHRPMKTFSDPTKLSENSEGNHQQFIKTKNRVKLTNFKVILHSRS</sequence>
<protein>
    <submittedName>
        <fullName evidence="1">Uncharacterized protein</fullName>
    </submittedName>
</protein>
<organism evidence="1">
    <name type="scientific">uncultured Pleomorphomonas sp</name>
    <dbReference type="NCBI Taxonomy" id="442121"/>
    <lineage>
        <taxon>Bacteria</taxon>
        <taxon>Pseudomonadati</taxon>
        <taxon>Pseudomonadota</taxon>
        <taxon>Alphaproteobacteria</taxon>
        <taxon>Hyphomicrobiales</taxon>
        <taxon>Pleomorphomonadaceae</taxon>
        <taxon>Pleomorphomonas</taxon>
        <taxon>environmental samples</taxon>
    </lineage>
</organism>
<dbReference type="AlphaFoldDB" id="A0A212LPX5"/>
<name>A0A212LPX5_9HYPH</name>
<accession>A0A212LPX5</accession>
<proteinExistence type="predicted"/>
<reference evidence="1" key="1">
    <citation type="submission" date="2016-08" db="EMBL/GenBank/DDBJ databases">
        <authorList>
            <person name="Seilhamer J.J."/>
        </authorList>
    </citation>
    <scope>NUCLEOTIDE SEQUENCE</scope>
    <source>
        <strain evidence="1">86</strain>
    </source>
</reference>